<name>A0A5B7DQD2_PORTR</name>
<comment type="caution">
    <text evidence="2">The sequence shown here is derived from an EMBL/GenBank/DDBJ whole genome shotgun (WGS) entry which is preliminary data.</text>
</comment>
<evidence type="ECO:0000313" key="3">
    <source>
        <dbReference type="Proteomes" id="UP000324222"/>
    </source>
</evidence>
<feature type="region of interest" description="Disordered" evidence="1">
    <location>
        <begin position="38"/>
        <end position="68"/>
    </location>
</feature>
<gene>
    <name evidence="2" type="ORF">E2C01_016353</name>
</gene>
<evidence type="ECO:0000256" key="1">
    <source>
        <dbReference type="SAM" id="MobiDB-lite"/>
    </source>
</evidence>
<protein>
    <submittedName>
        <fullName evidence="2">Uncharacterized protein</fullName>
    </submittedName>
</protein>
<keyword evidence="3" id="KW-1185">Reference proteome</keyword>
<dbReference type="EMBL" id="VSRR010001190">
    <property type="protein sequence ID" value="MPC23309.1"/>
    <property type="molecule type" value="Genomic_DNA"/>
</dbReference>
<proteinExistence type="predicted"/>
<accession>A0A5B7DQD2</accession>
<dbReference type="Proteomes" id="UP000324222">
    <property type="component" value="Unassembled WGS sequence"/>
</dbReference>
<organism evidence="2 3">
    <name type="scientific">Portunus trituberculatus</name>
    <name type="common">Swimming crab</name>
    <name type="synonym">Neptunus trituberculatus</name>
    <dbReference type="NCBI Taxonomy" id="210409"/>
    <lineage>
        <taxon>Eukaryota</taxon>
        <taxon>Metazoa</taxon>
        <taxon>Ecdysozoa</taxon>
        <taxon>Arthropoda</taxon>
        <taxon>Crustacea</taxon>
        <taxon>Multicrustacea</taxon>
        <taxon>Malacostraca</taxon>
        <taxon>Eumalacostraca</taxon>
        <taxon>Eucarida</taxon>
        <taxon>Decapoda</taxon>
        <taxon>Pleocyemata</taxon>
        <taxon>Brachyura</taxon>
        <taxon>Eubrachyura</taxon>
        <taxon>Portunoidea</taxon>
        <taxon>Portunidae</taxon>
        <taxon>Portuninae</taxon>
        <taxon>Portunus</taxon>
    </lineage>
</organism>
<sequence length="68" mass="7605">MDFSILHDLSEPLVWNALFTPKMVLKSLPNQSTCHLCRHPTNPAHRRGSPTSVRKKSDAAVAVTEQHT</sequence>
<evidence type="ECO:0000313" key="2">
    <source>
        <dbReference type="EMBL" id="MPC23309.1"/>
    </source>
</evidence>
<dbReference type="AlphaFoldDB" id="A0A5B7DQD2"/>
<reference evidence="2 3" key="1">
    <citation type="submission" date="2019-05" db="EMBL/GenBank/DDBJ databases">
        <title>Another draft genome of Portunus trituberculatus and its Hox gene families provides insights of decapod evolution.</title>
        <authorList>
            <person name="Jeong J.-H."/>
            <person name="Song I."/>
            <person name="Kim S."/>
            <person name="Choi T."/>
            <person name="Kim D."/>
            <person name="Ryu S."/>
            <person name="Kim W."/>
        </authorList>
    </citation>
    <scope>NUCLEOTIDE SEQUENCE [LARGE SCALE GENOMIC DNA]</scope>
    <source>
        <tissue evidence="2">Muscle</tissue>
    </source>
</reference>